<dbReference type="EMBL" id="JBHTII010000001">
    <property type="protein sequence ID" value="MFD0791123.1"/>
    <property type="molecule type" value="Genomic_DNA"/>
</dbReference>
<evidence type="ECO:0008006" key="5">
    <source>
        <dbReference type="Google" id="ProtNLM"/>
    </source>
</evidence>
<feature type="transmembrane region" description="Helical" evidence="1">
    <location>
        <begin position="88"/>
        <end position="115"/>
    </location>
</feature>
<evidence type="ECO:0000256" key="1">
    <source>
        <dbReference type="SAM" id="Phobius"/>
    </source>
</evidence>
<reference evidence="4" key="1">
    <citation type="journal article" date="2019" name="Int. J. Syst. Evol. Microbiol.">
        <title>The Global Catalogue of Microorganisms (GCM) 10K type strain sequencing project: providing services to taxonomists for standard genome sequencing and annotation.</title>
        <authorList>
            <consortium name="The Broad Institute Genomics Platform"/>
            <consortium name="The Broad Institute Genome Sequencing Center for Infectious Disease"/>
            <person name="Wu L."/>
            <person name="Ma J."/>
        </authorList>
    </citation>
    <scope>NUCLEOTIDE SEQUENCE [LARGE SCALE GENOMIC DNA]</scope>
    <source>
        <strain evidence="4">CCUG 54523</strain>
    </source>
</reference>
<feature type="signal peptide" evidence="2">
    <location>
        <begin position="1"/>
        <end position="16"/>
    </location>
</feature>
<name>A0ABW3AJJ8_9MICO</name>
<evidence type="ECO:0000313" key="4">
    <source>
        <dbReference type="Proteomes" id="UP001597055"/>
    </source>
</evidence>
<evidence type="ECO:0000256" key="2">
    <source>
        <dbReference type="SAM" id="SignalP"/>
    </source>
</evidence>
<protein>
    <recommendedName>
        <fullName evidence="5">Yip1 domain-containing protein</fullName>
    </recommendedName>
</protein>
<keyword evidence="4" id="KW-1185">Reference proteome</keyword>
<comment type="caution">
    <text evidence="3">The sequence shown here is derived from an EMBL/GenBank/DDBJ whole genome shotgun (WGS) entry which is preliminary data.</text>
</comment>
<proteinExistence type="predicted"/>
<feature type="chain" id="PRO_5047422577" description="Yip1 domain-containing protein" evidence="2">
    <location>
        <begin position="17"/>
        <end position="121"/>
    </location>
</feature>
<keyword evidence="1" id="KW-0472">Membrane</keyword>
<keyword evidence="2" id="KW-0732">Signal</keyword>
<sequence>MALVVALVAVVGSALAAAAAAFGIGLGTGREIALQPMGANFDWSLLTPVRDWVLLAEASFWIGTALGVWALIQGIVAIATVRGRGAGIAAVVIAAIGPIVFVAMLQGFLTAGYAAGSGIGG</sequence>
<keyword evidence="1" id="KW-0812">Transmembrane</keyword>
<feature type="transmembrane region" description="Helical" evidence="1">
    <location>
        <begin position="58"/>
        <end position="81"/>
    </location>
</feature>
<keyword evidence="1" id="KW-1133">Transmembrane helix</keyword>
<dbReference type="Proteomes" id="UP001597055">
    <property type="component" value="Unassembled WGS sequence"/>
</dbReference>
<organism evidence="3 4">
    <name type="scientific">Microbacterium insulae</name>
    <dbReference type="NCBI Taxonomy" id="483014"/>
    <lineage>
        <taxon>Bacteria</taxon>
        <taxon>Bacillati</taxon>
        <taxon>Actinomycetota</taxon>
        <taxon>Actinomycetes</taxon>
        <taxon>Micrococcales</taxon>
        <taxon>Microbacteriaceae</taxon>
        <taxon>Microbacterium</taxon>
    </lineage>
</organism>
<gene>
    <name evidence="3" type="ORF">ACFQ0P_11995</name>
</gene>
<dbReference type="RefSeq" id="WP_378772262.1">
    <property type="nucleotide sequence ID" value="NZ_JBHTII010000001.1"/>
</dbReference>
<evidence type="ECO:0000313" key="3">
    <source>
        <dbReference type="EMBL" id="MFD0791123.1"/>
    </source>
</evidence>
<accession>A0ABW3AJJ8</accession>